<reference evidence="20 21" key="1">
    <citation type="submission" date="2020-08" db="EMBL/GenBank/DDBJ databases">
        <title>Genomic Encyclopedia of Type Strains, Phase IV (KMG-IV): sequencing the most valuable type-strain genomes for metagenomic binning, comparative biology and taxonomic classification.</title>
        <authorList>
            <person name="Goeker M."/>
        </authorList>
    </citation>
    <scope>NUCLEOTIDE SEQUENCE [LARGE SCALE GENOMIC DNA]</scope>
    <source>
        <strain evidence="20 21">DSM 16268</strain>
    </source>
</reference>
<keyword evidence="12 18" id="KW-0548">Nucleotidyltransferase</keyword>
<comment type="pathway">
    <text evidence="3 18">Phospholipid metabolism; CDP-diacylglycerol biosynthesis; CDP-diacylglycerol from sn-glycerol 3-phosphate: step 3/3.</text>
</comment>
<dbReference type="EMBL" id="JACHOO010000001">
    <property type="protein sequence ID" value="MBB5751317.1"/>
    <property type="molecule type" value="Genomic_DNA"/>
</dbReference>
<evidence type="ECO:0000256" key="8">
    <source>
        <dbReference type="ARBA" id="ARBA00022475"/>
    </source>
</evidence>
<evidence type="ECO:0000256" key="2">
    <source>
        <dbReference type="ARBA" id="ARBA00004651"/>
    </source>
</evidence>
<evidence type="ECO:0000256" key="12">
    <source>
        <dbReference type="ARBA" id="ARBA00022695"/>
    </source>
</evidence>
<evidence type="ECO:0000256" key="3">
    <source>
        <dbReference type="ARBA" id="ARBA00005119"/>
    </source>
</evidence>
<keyword evidence="10 18" id="KW-0808">Transferase</keyword>
<comment type="subcellular location">
    <subcellularLocation>
        <location evidence="2">Cell membrane</location>
        <topology evidence="2">Multi-pass membrane protein</topology>
    </subcellularLocation>
</comment>
<evidence type="ECO:0000256" key="9">
    <source>
        <dbReference type="ARBA" id="ARBA00022516"/>
    </source>
</evidence>
<comment type="similarity">
    <text evidence="5 18">Belongs to the CDS family.</text>
</comment>
<comment type="caution">
    <text evidence="20">The sequence shown here is derived from an EMBL/GenBank/DDBJ whole genome shotgun (WGS) entry which is preliminary data.</text>
</comment>
<evidence type="ECO:0000256" key="6">
    <source>
        <dbReference type="ARBA" id="ARBA00012487"/>
    </source>
</evidence>
<keyword evidence="17" id="KW-1208">Phospholipid metabolism</keyword>
<dbReference type="GO" id="GO:0004605">
    <property type="term" value="F:phosphatidate cytidylyltransferase activity"/>
    <property type="evidence" value="ECO:0007669"/>
    <property type="project" value="UniProtKB-EC"/>
</dbReference>
<feature type="transmembrane region" description="Helical" evidence="19">
    <location>
        <begin position="71"/>
        <end position="104"/>
    </location>
</feature>
<protein>
    <recommendedName>
        <fullName evidence="7 18">Phosphatidate cytidylyltransferase</fullName>
        <ecNumber evidence="6 18">2.7.7.41</ecNumber>
    </recommendedName>
</protein>
<dbReference type="GO" id="GO:0005886">
    <property type="term" value="C:plasma membrane"/>
    <property type="evidence" value="ECO:0007669"/>
    <property type="project" value="UniProtKB-SubCell"/>
</dbReference>
<dbReference type="PROSITE" id="PS01315">
    <property type="entry name" value="CDS"/>
    <property type="match status" value="1"/>
</dbReference>
<evidence type="ECO:0000256" key="4">
    <source>
        <dbReference type="ARBA" id="ARBA00005189"/>
    </source>
</evidence>
<dbReference type="PANTHER" id="PTHR46382">
    <property type="entry name" value="PHOSPHATIDATE CYTIDYLYLTRANSFERASE"/>
    <property type="match status" value="1"/>
</dbReference>
<evidence type="ECO:0000256" key="15">
    <source>
        <dbReference type="ARBA" id="ARBA00023136"/>
    </source>
</evidence>
<keyword evidence="21" id="KW-1185">Reference proteome</keyword>
<feature type="transmembrane region" description="Helical" evidence="19">
    <location>
        <begin position="20"/>
        <end position="38"/>
    </location>
</feature>
<comment type="pathway">
    <text evidence="4">Lipid metabolism.</text>
</comment>
<dbReference type="AlphaFoldDB" id="A0A7W9FJ33"/>
<name>A0A7W9FJ33_9HYPH</name>
<keyword evidence="15 19" id="KW-0472">Membrane</keyword>
<gene>
    <name evidence="20" type="ORF">GGQ63_000360</name>
</gene>
<evidence type="ECO:0000256" key="11">
    <source>
        <dbReference type="ARBA" id="ARBA00022692"/>
    </source>
</evidence>
<keyword evidence="8" id="KW-1003">Cell membrane</keyword>
<evidence type="ECO:0000256" key="5">
    <source>
        <dbReference type="ARBA" id="ARBA00010185"/>
    </source>
</evidence>
<feature type="transmembrane region" description="Helical" evidence="19">
    <location>
        <begin position="252"/>
        <end position="270"/>
    </location>
</feature>
<evidence type="ECO:0000256" key="1">
    <source>
        <dbReference type="ARBA" id="ARBA00001698"/>
    </source>
</evidence>
<dbReference type="InterPro" id="IPR000374">
    <property type="entry name" value="PC_trans"/>
</dbReference>
<dbReference type="RefSeq" id="WP_183851883.1">
    <property type="nucleotide sequence ID" value="NZ_JACHOO010000001.1"/>
</dbReference>
<proteinExistence type="inferred from homology"/>
<feature type="transmembrane region" description="Helical" evidence="19">
    <location>
        <begin position="110"/>
        <end position="130"/>
    </location>
</feature>
<keyword evidence="11 18" id="KW-0812">Transmembrane</keyword>
<feature type="transmembrane region" description="Helical" evidence="19">
    <location>
        <begin position="205"/>
        <end position="223"/>
    </location>
</feature>
<dbReference type="Proteomes" id="UP000523821">
    <property type="component" value="Unassembled WGS sequence"/>
</dbReference>
<evidence type="ECO:0000256" key="17">
    <source>
        <dbReference type="ARBA" id="ARBA00023264"/>
    </source>
</evidence>
<evidence type="ECO:0000313" key="20">
    <source>
        <dbReference type="EMBL" id="MBB5751317.1"/>
    </source>
</evidence>
<feature type="transmembrane region" description="Helical" evidence="19">
    <location>
        <begin position="137"/>
        <end position="159"/>
    </location>
</feature>
<evidence type="ECO:0000256" key="13">
    <source>
        <dbReference type="ARBA" id="ARBA00022989"/>
    </source>
</evidence>
<feature type="transmembrane region" description="Helical" evidence="19">
    <location>
        <begin position="44"/>
        <end position="64"/>
    </location>
</feature>
<evidence type="ECO:0000256" key="18">
    <source>
        <dbReference type="RuleBase" id="RU003938"/>
    </source>
</evidence>
<evidence type="ECO:0000256" key="16">
    <source>
        <dbReference type="ARBA" id="ARBA00023209"/>
    </source>
</evidence>
<organism evidence="20 21">
    <name type="scientific">Prosthecomicrobium pneumaticum</name>
    <dbReference type="NCBI Taxonomy" id="81895"/>
    <lineage>
        <taxon>Bacteria</taxon>
        <taxon>Pseudomonadati</taxon>
        <taxon>Pseudomonadota</taxon>
        <taxon>Alphaproteobacteria</taxon>
        <taxon>Hyphomicrobiales</taxon>
        <taxon>Kaistiaceae</taxon>
        <taxon>Prosthecomicrobium</taxon>
    </lineage>
</organism>
<evidence type="ECO:0000256" key="19">
    <source>
        <dbReference type="SAM" id="Phobius"/>
    </source>
</evidence>
<comment type="catalytic activity">
    <reaction evidence="1 18">
        <text>a 1,2-diacyl-sn-glycero-3-phosphate + CTP + H(+) = a CDP-1,2-diacyl-sn-glycerol + diphosphate</text>
        <dbReference type="Rhea" id="RHEA:16229"/>
        <dbReference type="ChEBI" id="CHEBI:15378"/>
        <dbReference type="ChEBI" id="CHEBI:33019"/>
        <dbReference type="ChEBI" id="CHEBI:37563"/>
        <dbReference type="ChEBI" id="CHEBI:58332"/>
        <dbReference type="ChEBI" id="CHEBI:58608"/>
        <dbReference type="EC" id="2.7.7.41"/>
    </reaction>
</comment>
<keyword evidence="14" id="KW-0443">Lipid metabolism</keyword>
<accession>A0A7W9FJ33</accession>
<evidence type="ECO:0000256" key="7">
    <source>
        <dbReference type="ARBA" id="ARBA00019373"/>
    </source>
</evidence>
<evidence type="ECO:0000256" key="10">
    <source>
        <dbReference type="ARBA" id="ARBA00022679"/>
    </source>
</evidence>
<dbReference type="UniPathway" id="UPA00557">
    <property type="reaction ID" value="UER00614"/>
</dbReference>
<dbReference type="PANTHER" id="PTHR46382:SF1">
    <property type="entry name" value="PHOSPHATIDATE CYTIDYLYLTRANSFERASE"/>
    <property type="match status" value="1"/>
</dbReference>
<keyword evidence="13 19" id="KW-1133">Transmembrane helix</keyword>
<evidence type="ECO:0000256" key="14">
    <source>
        <dbReference type="ARBA" id="ARBA00023098"/>
    </source>
</evidence>
<dbReference type="EC" id="2.7.7.41" evidence="6 18"/>
<dbReference type="Pfam" id="PF01148">
    <property type="entry name" value="CTP_transf_1"/>
    <property type="match status" value="1"/>
</dbReference>
<dbReference type="GO" id="GO:0016024">
    <property type="term" value="P:CDP-diacylglycerol biosynthetic process"/>
    <property type="evidence" value="ECO:0007669"/>
    <property type="project" value="UniProtKB-UniPathway"/>
</dbReference>
<feature type="transmembrane region" description="Helical" evidence="19">
    <location>
        <begin position="179"/>
        <end position="198"/>
    </location>
</feature>
<keyword evidence="9" id="KW-0444">Lipid biosynthesis</keyword>
<sequence length="280" mass="28109">MTEREGGATPAAPARSDLRLRLISTAVLAPLALAAAWWGGVPGYLVAGIAAVIVFHEWMGIGGAPFRRPGALLAALLVLAAPLVGGLVDLSLGLAALAVAAAVGAALDRSAWLAGGVAYAGALGIGLTALRMDQSFGAAALLILFVLVWGTDSCAYFVGRAVGGPKLWPAVSPKKTWSGFFGGLIGGVGLALVVASLVEARIAPALVVVLAALSLASQAGDLFESSLKRHFGVKDASGLIPGHGGLMDRVDGLIFAAAAAAALGWMRAGADQIANGAFRW</sequence>
<evidence type="ECO:0000313" key="21">
    <source>
        <dbReference type="Proteomes" id="UP000523821"/>
    </source>
</evidence>
<keyword evidence="16" id="KW-0594">Phospholipid biosynthesis</keyword>